<dbReference type="InterPro" id="IPR035926">
    <property type="entry name" value="NusB-like_sf"/>
</dbReference>
<dbReference type="InterPro" id="IPR001678">
    <property type="entry name" value="MeTrfase_RsmB-F_NOP2_dom"/>
</dbReference>
<feature type="active site" description="Nucleophile" evidence="5">
    <location>
        <position position="523"/>
    </location>
</feature>
<dbReference type="Proteomes" id="UP001500831">
    <property type="component" value="Unassembled WGS sequence"/>
</dbReference>
<keyword evidence="4 5" id="KW-0694">RNA-binding</keyword>
<dbReference type="Gene3D" id="1.10.940.10">
    <property type="entry name" value="NusB-like"/>
    <property type="match status" value="1"/>
</dbReference>
<comment type="similarity">
    <text evidence="5">Belongs to the class I-like SAM-binding methyltransferase superfamily. RsmB/NOP family.</text>
</comment>
<dbReference type="PROSITE" id="PS51686">
    <property type="entry name" value="SAM_MT_RSMB_NOP"/>
    <property type="match status" value="1"/>
</dbReference>
<dbReference type="EMBL" id="BAAAVI010000030">
    <property type="protein sequence ID" value="GAA2880255.1"/>
    <property type="molecule type" value="Genomic_DNA"/>
</dbReference>
<evidence type="ECO:0000313" key="9">
    <source>
        <dbReference type="Proteomes" id="UP001500831"/>
    </source>
</evidence>
<keyword evidence="3 5" id="KW-0949">S-adenosyl-L-methionine</keyword>
<dbReference type="RefSeq" id="WP_344974265.1">
    <property type="nucleotide sequence ID" value="NZ_BAAAVI010000030.1"/>
</dbReference>
<dbReference type="InterPro" id="IPR006027">
    <property type="entry name" value="NusB_RsmB_TIM44"/>
</dbReference>
<keyword evidence="9" id="KW-1185">Reference proteome</keyword>
<keyword evidence="2 5" id="KW-0808">Transferase</keyword>
<evidence type="ECO:0000256" key="6">
    <source>
        <dbReference type="SAM" id="MobiDB-lite"/>
    </source>
</evidence>
<dbReference type="InterPro" id="IPR049560">
    <property type="entry name" value="MeTrfase_RsmB-F_NOP2_cat"/>
</dbReference>
<feature type="binding site" evidence="5">
    <location>
        <position position="470"/>
    </location>
    <ligand>
        <name>S-adenosyl-L-methionine</name>
        <dbReference type="ChEBI" id="CHEBI:59789"/>
    </ligand>
</feature>
<dbReference type="SUPFAM" id="SSF48013">
    <property type="entry name" value="NusB-like"/>
    <property type="match status" value="1"/>
</dbReference>
<feature type="binding site" evidence="5">
    <location>
        <begin position="370"/>
        <end position="376"/>
    </location>
    <ligand>
        <name>S-adenosyl-L-methionine</name>
        <dbReference type="ChEBI" id="CHEBI:59789"/>
    </ligand>
</feature>
<reference evidence="8 9" key="1">
    <citation type="journal article" date="2019" name="Int. J. Syst. Evol. Microbiol.">
        <title>The Global Catalogue of Microorganisms (GCM) 10K type strain sequencing project: providing services to taxonomists for standard genome sequencing and annotation.</title>
        <authorList>
            <consortium name="The Broad Institute Genomics Platform"/>
            <consortium name="The Broad Institute Genome Sequencing Center for Infectious Disease"/>
            <person name="Wu L."/>
            <person name="Ma J."/>
        </authorList>
    </citation>
    <scope>NUCLEOTIDE SEQUENCE [LARGE SCALE GENOMIC DNA]</scope>
    <source>
        <strain evidence="8 9">JCM 6242</strain>
    </source>
</reference>
<feature type="region of interest" description="Disordered" evidence="6">
    <location>
        <begin position="1"/>
        <end position="109"/>
    </location>
</feature>
<evidence type="ECO:0000256" key="1">
    <source>
        <dbReference type="ARBA" id="ARBA00022603"/>
    </source>
</evidence>
<proteinExistence type="inferred from homology"/>
<evidence type="ECO:0000256" key="4">
    <source>
        <dbReference type="ARBA" id="ARBA00022884"/>
    </source>
</evidence>
<evidence type="ECO:0000313" key="8">
    <source>
        <dbReference type="EMBL" id="GAA2880255.1"/>
    </source>
</evidence>
<dbReference type="InterPro" id="IPR029063">
    <property type="entry name" value="SAM-dependent_MTases_sf"/>
</dbReference>
<dbReference type="Pfam" id="PF01029">
    <property type="entry name" value="NusB"/>
    <property type="match status" value="1"/>
</dbReference>
<evidence type="ECO:0000256" key="2">
    <source>
        <dbReference type="ARBA" id="ARBA00022679"/>
    </source>
</evidence>
<dbReference type="SUPFAM" id="SSF53335">
    <property type="entry name" value="S-adenosyl-L-methionine-dependent methyltransferases"/>
    <property type="match status" value="1"/>
</dbReference>
<dbReference type="PRINTS" id="PR02008">
    <property type="entry name" value="RCMTFAMILY"/>
</dbReference>
<dbReference type="InterPro" id="IPR023267">
    <property type="entry name" value="RCMT"/>
</dbReference>
<keyword evidence="1 5" id="KW-0489">Methyltransferase</keyword>
<gene>
    <name evidence="8" type="ORF">GCM10010517_42800</name>
</gene>
<comment type="caution">
    <text evidence="8">The sequence shown here is derived from an EMBL/GenBank/DDBJ whole genome shotgun (WGS) entry which is preliminary data.</text>
</comment>
<dbReference type="Gene3D" id="3.40.50.150">
    <property type="entry name" value="Vaccinia Virus protein VP39"/>
    <property type="match status" value="1"/>
</dbReference>
<dbReference type="PANTHER" id="PTHR22807:SF53">
    <property type="entry name" value="RIBOSOMAL RNA SMALL SUBUNIT METHYLTRANSFERASE B-RELATED"/>
    <property type="match status" value="1"/>
</dbReference>
<organism evidence="8 9">
    <name type="scientific">Streptosporangium fragile</name>
    <dbReference type="NCBI Taxonomy" id="46186"/>
    <lineage>
        <taxon>Bacteria</taxon>
        <taxon>Bacillati</taxon>
        <taxon>Actinomycetota</taxon>
        <taxon>Actinomycetes</taxon>
        <taxon>Streptosporangiales</taxon>
        <taxon>Streptosporangiaceae</taxon>
        <taxon>Streptosporangium</taxon>
    </lineage>
</organism>
<feature type="domain" description="SAM-dependent MTase RsmB/NOP-type" evidence="7">
    <location>
        <begin position="269"/>
        <end position="585"/>
    </location>
</feature>
<comment type="caution">
    <text evidence="5">Lacks conserved residue(s) required for the propagation of feature annotation.</text>
</comment>
<feature type="compositionally biased region" description="Gly residues" evidence="6">
    <location>
        <begin position="16"/>
        <end position="55"/>
    </location>
</feature>
<name>A0ABN3W0P3_9ACTN</name>
<evidence type="ECO:0000256" key="3">
    <source>
        <dbReference type="ARBA" id="ARBA00022691"/>
    </source>
</evidence>
<evidence type="ECO:0000259" key="7">
    <source>
        <dbReference type="PROSITE" id="PS51686"/>
    </source>
</evidence>
<evidence type="ECO:0000256" key="5">
    <source>
        <dbReference type="PROSITE-ProRule" id="PRU01023"/>
    </source>
</evidence>
<dbReference type="PANTHER" id="PTHR22807">
    <property type="entry name" value="NOP2 YEAST -RELATED NOL1/NOP2/FMU SUN DOMAIN-CONTAINING"/>
    <property type="match status" value="1"/>
</dbReference>
<dbReference type="Pfam" id="PF01189">
    <property type="entry name" value="Methyltr_RsmB-F"/>
    <property type="match status" value="1"/>
</dbReference>
<accession>A0ABN3W0P3</accession>
<feature type="compositionally biased region" description="Gly residues" evidence="6">
    <location>
        <begin position="65"/>
        <end position="101"/>
    </location>
</feature>
<protein>
    <submittedName>
        <fullName evidence="8">Transcription antitermination factor NusB</fullName>
    </submittedName>
</protein>
<feature type="binding site" evidence="5">
    <location>
        <position position="453"/>
    </location>
    <ligand>
        <name>S-adenosyl-L-methionine</name>
        <dbReference type="ChEBI" id="CHEBI:59789"/>
    </ligand>
</feature>
<sequence length="585" mass="60323">MSNGGKGRNAPRGGDHGSGGRSRATGGQGSGGRGQGSGGRGQGAPGRGQESGQGTAGRAQSVPGRGQGSGGRGGAPGGPAGRGGAPRPHGGGGKRPGGRGGRPAKPVRDEARNVAYDLLRAVDERDAYANLLMPTLLRERRLSGRDAGLATELAYGTLRGLGTYDEIVAACSDRAPEDIDPPLLDAIRLGVHQLLKTRVPPHAAVGTTVDLVRLRVGVGASKYANAVLRKVSTRSLEQWLAIVAPDPAGDPVGHLAVVHSHPRWIVAALRDAVGGDFDETAALLAADNERPRVALVARPGRSSVEELTASGAEPAAYSPYGAYLPEGDPAAVLAVAESRAAVQDEASQLVALALTRVPLRGRDSRWLDMCAGPGGKAGLLDAIAIHGDLAGVPAASGGAGSAVPGGAVSAVSGGAAGPVAFAGRAHQVAAEVQYHRARLVWQTTREAAVVTADGTVPAWRPGAFDRVMLDAPCTGLGALRRRPEARWRRDPRSLPELGRLQRDLLVSAVDSVRPGGVVAYVTCSPHLAETVAVVGDILRRRDDVEALDARAYLPEVEGLGDGPYAQFWPHRHGTDAMFLALLRRR</sequence>